<gene>
    <name evidence="1" type="ORF">CK203_101619</name>
</gene>
<evidence type="ECO:0000313" key="1">
    <source>
        <dbReference type="EMBL" id="RVW40706.1"/>
    </source>
</evidence>
<reference evidence="1 2" key="1">
    <citation type="journal article" date="2018" name="PLoS Genet.">
        <title>Population sequencing reveals clonal diversity and ancestral inbreeding in the grapevine cultivar Chardonnay.</title>
        <authorList>
            <person name="Roach M.J."/>
            <person name="Johnson D.L."/>
            <person name="Bohlmann J."/>
            <person name="van Vuuren H.J."/>
            <person name="Jones S.J."/>
            <person name="Pretorius I.S."/>
            <person name="Schmidt S.A."/>
            <person name="Borneman A.R."/>
        </authorList>
    </citation>
    <scope>NUCLEOTIDE SEQUENCE [LARGE SCALE GENOMIC DNA]</scope>
    <source>
        <strain evidence="2">cv. Chardonnay</strain>
        <tissue evidence="1">Leaf</tissue>
    </source>
</reference>
<sequence>MIRDCDKLQSLPKEGLPATLSSLTIKNCPLLQSRCKQDTGEDWSKIVDIPDAAFLEALMLHSLRRSEGRLGSQISRTTSEDFINRLAGNFSKNIHGSWELEVYKVVEDQCGGENTFELLMVSPKLYPSMMLPQGKEELN</sequence>
<evidence type="ECO:0000313" key="2">
    <source>
        <dbReference type="Proteomes" id="UP000288805"/>
    </source>
</evidence>
<protein>
    <recommendedName>
        <fullName evidence="3">Disease resistance protein</fullName>
    </recommendedName>
</protein>
<dbReference type="EMBL" id="QGNW01001455">
    <property type="protein sequence ID" value="RVW40706.1"/>
    <property type="molecule type" value="Genomic_DNA"/>
</dbReference>
<dbReference type="AlphaFoldDB" id="A0A438DYV9"/>
<dbReference type="Proteomes" id="UP000288805">
    <property type="component" value="Unassembled WGS sequence"/>
</dbReference>
<evidence type="ECO:0008006" key="3">
    <source>
        <dbReference type="Google" id="ProtNLM"/>
    </source>
</evidence>
<name>A0A438DYV9_VITVI</name>
<proteinExistence type="predicted"/>
<comment type="caution">
    <text evidence="1">The sequence shown here is derived from an EMBL/GenBank/DDBJ whole genome shotgun (WGS) entry which is preliminary data.</text>
</comment>
<accession>A0A438DYV9</accession>
<organism evidence="1 2">
    <name type="scientific">Vitis vinifera</name>
    <name type="common">Grape</name>
    <dbReference type="NCBI Taxonomy" id="29760"/>
    <lineage>
        <taxon>Eukaryota</taxon>
        <taxon>Viridiplantae</taxon>
        <taxon>Streptophyta</taxon>
        <taxon>Embryophyta</taxon>
        <taxon>Tracheophyta</taxon>
        <taxon>Spermatophyta</taxon>
        <taxon>Magnoliopsida</taxon>
        <taxon>eudicotyledons</taxon>
        <taxon>Gunneridae</taxon>
        <taxon>Pentapetalae</taxon>
        <taxon>rosids</taxon>
        <taxon>Vitales</taxon>
        <taxon>Vitaceae</taxon>
        <taxon>Viteae</taxon>
        <taxon>Vitis</taxon>
    </lineage>
</organism>